<dbReference type="GO" id="GO:0046677">
    <property type="term" value="P:response to antibiotic"/>
    <property type="evidence" value="ECO:0007669"/>
    <property type="project" value="TreeGrafter"/>
</dbReference>
<dbReference type="PROSITE" id="PS51257">
    <property type="entry name" value="PROKAR_LIPOPROTEIN"/>
    <property type="match status" value="1"/>
</dbReference>
<evidence type="ECO:0000256" key="1">
    <source>
        <dbReference type="ARBA" id="ARBA00004196"/>
    </source>
</evidence>
<feature type="chain" id="PRO_5016406979" evidence="4">
    <location>
        <begin position="23"/>
        <end position="394"/>
    </location>
</feature>
<dbReference type="Gene3D" id="2.40.30.170">
    <property type="match status" value="1"/>
</dbReference>
<dbReference type="InterPro" id="IPR058627">
    <property type="entry name" value="MdtA-like_C"/>
</dbReference>
<dbReference type="InterPro" id="IPR058626">
    <property type="entry name" value="MdtA-like_b-barrel"/>
</dbReference>
<dbReference type="SUPFAM" id="SSF111369">
    <property type="entry name" value="HlyD-like secretion proteins"/>
    <property type="match status" value="1"/>
</dbReference>
<keyword evidence="3" id="KW-0175">Coiled coil</keyword>
<keyword evidence="10" id="KW-1185">Reference proteome</keyword>
<dbReference type="GO" id="GO:0022857">
    <property type="term" value="F:transmembrane transporter activity"/>
    <property type="evidence" value="ECO:0007669"/>
    <property type="project" value="InterPro"/>
</dbReference>
<dbReference type="OrthoDB" id="9800613at2"/>
<dbReference type="Pfam" id="PF25876">
    <property type="entry name" value="HH_MFP_RND"/>
    <property type="match status" value="1"/>
</dbReference>
<dbReference type="EMBL" id="QGLF01000003">
    <property type="protein sequence ID" value="PWR20760.1"/>
    <property type="molecule type" value="Genomic_DNA"/>
</dbReference>
<evidence type="ECO:0000256" key="3">
    <source>
        <dbReference type="SAM" id="Coils"/>
    </source>
</evidence>
<dbReference type="PANTHER" id="PTHR30158:SF3">
    <property type="entry name" value="MULTIDRUG EFFLUX PUMP SUBUNIT ACRA-RELATED"/>
    <property type="match status" value="1"/>
</dbReference>
<evidence type="ECO:0000313" key="10">
    <source>
        <dbReference type="Proteomes" id="UP000246077"/>
    </source>
</evidence>
<evidence type="ECO:0000256" key="2">
    <source>
        <dbReference type="ARBA" id="ARBA00009477"/>
    </source>
</evidence>
<evidence type="ECO:0000259" key="5">
    <source>
        <dbReference type="Pfam" id="PF25876"/>
    </source>
</evidence>
<evidence type="ECO:0000259" key="8">
    <source>
        <dbReference type="Pfam" id="PF25967"/>
    </source>
</evidence>
<dbReference type="Gene3D" id="1.10.287.470">
    <property type="entry name" value="Helix hairpin bin"/>
    <property type="match status" value="1"/>
</dbReference>
<dbReference type="NCBIfam" id="TIGR01730">
    <property type="entry name" value="RND_mfp"/>
    <property type="match status" value="1"/>
</dbReference>
<organism evidence="9 10">
    <name type="scientific">Zavarzinia compransoris</name>
    <dbReference type="NCBI Taxonomy" id="1264899"/>
    <lineage>
        <taxon>Bacteria</taxon>
        <taxon>Pseudomonadati</taxon>
        <taxon>Pseudomonadota</taxon>
        <taxon>Alphaproteobacteria</taxon>
        <taxon>Rhodospirillales</taxon>
        <taxon>Zavarziniaceae</taxon>
        <taxon>Zavarzinia</taxon>
    </lineage>
</organism>
<dbReference type="Gene3D" id="2.40.50.100">
    <property type="match status" value="1"/>
</dbReference>
<dbReference type="FunFam" id="2.40.420.20:FF:000001">
    <property type="entry name" value="Efflux RND transporter periplasmic adaptor subunit"/>
    <property type="match status" value="1"/>
</dbReference>
<feature type="domain" description="Multidrug resistance protein MdtA-like alpha-helical hairpin" evidence="5">
    <location>
        <begin position="109"/>
        <end position="175"/>
    </location>
</feature>
<dbReference type="InterPro" id="IPR058625">
    <property type="entry name" value="MdtA-like_BSH"/>
</dbReference>
<comment type="subcellular location">
    <subcellularLocation>
        <location evidence="1">Cell envelope</location>
    </subcellularLocation>
</comment>
<gene>
    <name evidence="9" type="ORF">DKG75_12250</name>
</gene>
<dbReference type="Pfam" id="PF25967">
    <property type="entry name" value="RND-MFP_C"/>
    <property type="match status" value="1"/>
</dbReference>
<dbReference type="Proteomes" id="UP000246077">
    <property type="component" value="Unassembled WGS sequence"/>
</dbReference>
<feature type="domain" description="Multidrug resistance protein MdtA-like C-terminal permuted SH3" evidence="8">
    <location>
        <begin position="310"/>
        <end position="370"/>
    </location>
</feature>
<protein>
    <submittedName>
        <fullName evidence="9">Efflux transporter periplasmic adaptor subunit</fullName>
    </submittedName>
</protein>
<feature type="signal peptide" evidence="4">
    <location>
        <begin position="1"/>
        <end position="22"/>
    </location>
</feature>
<sequence>MPFNKRVLSAATALAVAGSLFLAGCDQQQQQGGGMPPMGPVEVGVVTITPQRVDLTSTLSGRVIPVRRAEIRPQVSGLITDVLFTQGALVKPGDPLFQIDPAPYKATADAATAAVARAEAGLEIARLNERRYAELVRTSATSRQSYDDAVATRKQAEAEVASAKASLAAAQVDLGRTLIVSPIAGRIGLASVSQGALVRFDQQEALAIVHQMDPIYVDVNQSSAELLRLKADMARGALSDVEPGSAKVRLILEDGSAYDQEGEMKLAEGVVSTSTGTVTLRSLFPNPKEQLLPGMFVRATVQVGVDDKGLLVPQRGITRSPTGDGVAMVVNAKGEVEARKVTADRAVGDAWLVTEGIAAGDKVIIDGLQRIQPGMPVKPVEGATAAAADAPPAQ</sequence>
<proteinExistence type="inferred from homology"/>
<dbReference type="Pfam" id="PF25944">
    <property type="entry name" value="Beta-barrel_RND"/>
    <property type="match status" value="1"/>
</dbReference>
<feature type="domain" description="Multidrug resistance protein MdtA-like beta-barrel" evidence="7">
    <location>
        <begin position="214"/>
        <end position="304"/>
    </location>
</feature>
<reference evidence="10" key="1">
    <citation type="submission" date="2018-05" db="EMBL/GenBank/DDBJ databases">
        <title>Zavarzinia sp. HR-AS.</title>
        <authorList>
            <person name="Lee Y."/>
            <person name="Jeon C.O."/>
        </authorList>
    </citation>
    <scope>NUCLEOTIDE SEQUENCE [LARGE SCALE GENOMIC DNA]</scope>
    <source>
        <strain evidence="10">DSM 1231</strain>
    </source>
</reference>
<evidence type="ECO:0000256" key="4">
    <source>
        <dbReference type="SAM" id="SignalP"/>
    </source>
</evidence>
<dbReference type="RefSeq" id="WP_109921404.1">
    <property type="nucleotide sequence ID" value="NZ_QGLF01000003.1"/>
</dbReference>
<comment type="caution">
    <text evidence="9">The sequence shown here is derived from an EMBL/GenBank/DDBJ whole genome shotgun (WGS) entry which is preliminary data.</text>
</comment>
<dbReference type="InterPro" id="IPR058624">
    <property type="entry name" value="MdtA-like_HH"/>
</dbReference>
<feature type="domain" description="Multidrug resistance protein MdtA-like barrel-sandwich hybrid" evidence="6">
    <location>
        <begin position="67"/>
        <end position="209"/>
    </location>
</feature>
<dbReference type="PANTHER" id="PTHR30158">
    <property type="entry name" value="ACRA/E-RELATED COMPONENT OF DRUG EFFLUX TRANSPORTER"/>
    <property type="match status" value="1"/>
</dbReference>
<keyword evidence="4" id="KW-0732">Signal</keyword>
<comment type="similarity">
    <text evidence="2">Belongs to the membrane fusion protein (MFP) (TC 8.A.1) family.</text>
</comment>
<dbReference type="Gene3D" id="2.40.420.20">
    <property type="match status" value="1"/>
</dbReference>
<evidence type="ECO:0000313" key="9">
    <source>
        <dbReference type="EMBL" id="PWR20760.1"/>
    </source>
</evidence>
<dbReference type="InterPro" id="IPR006143">
    <property type="entry name" value="RND_pump_MFP"/>
</dbReference>
<evidence type="ECO:0000259" key="7">
    <source>
        <dbReference type="Pfam" id="PF25944"/>
    </source>
</evidence>
<dbReference type="AlphaFoldDB" id="A0A317E3I4"/>
<feature type="coiled-coil region" evidence="3">
    <location>
        <begin position="146"/>
        <end position="173"/>
    </location>
</feature>
<name>A0A317E3I4_9PROT</name>
<dbReference type="GO" id="GO:0005886">
    <property type="term" value="C:plasma membrane"/>
    <property type="evidence" value="ECO:0007669"/>
    <property type="project" value="UniProtKB-SubCell"/>
</dbReference>
<dbReference type="Pfam" id="PF25917">
    <property type="entry name" value="BSH_RND"/>
    <property type="match status" value="1"/>
</dbReference>
<accession>A0A317E3I4</accession>
<evidence type="ECO:0000259" key="6">
    <source>
        <dbReference type="Pfam" id="PF25917"/>
    </source>
</evidence>